<dbReference type="InterPro" id="IPR050092">
    <property type="entry name" value="RNase_H"/>
</dbReference>
<dbReference type="PANTHER" id="PTHR10642:SF26">
    <property type="entry name" value="RIBONUCLEASE H1"/>
    <property type="match status" value="1"/>
</dbReference>
<keyword evidence="8" id="KW-0963">Cytoplasm</keyword>
<proteinExistence type="inferred from homology"/>
<dbReference type="Pfam" id="PF00075">
    <property type="entry name" value="RNase_H"/>
    <property type="match status" value="1"/>
</dbReference>
<evidence type="ECO:0000256" key="8">
    <source>
        <dbReference type="PIRNR" id="PIRNR037839"/>
    </source>
</evidence>
<comment type="subcellular location">
    <subcellularLocation>
        <location evidence="8">Cytoplasm</location>
    </subcellularLocation>
</comment>
<organism evidence="10 11">
    <name type="scientific">Heminiphilus faecis</name>
    <dbReference type="NCBI Taxonomy" id="2601703"/>
    <lineage>
        <taxon>Bacteria</taxon>
        <taxon>Pseudomonadati</taxon>
        <taxon>Bacteroidota</taxon>
        <taxon>Bacteroidia</taxon>
        <taxon>Bacteroidales</taxon>
        <taxon>Muribaculaceae</taxon>
        <taxon>Heminiphilus</taxon>
    </lineage>
</organism>
<dbReference type="Gene3D" id="3.40.970.10">
    <property type="entry name" value="Ribonuclease H1, N-terminal domain"/>
    <property type="match status" value="1"/>
</dbReference>
<evidence type="ECO:0000256" key="4">
    <source>
        <dbReference type="ARBA" id="ARBA00022722"/>
    </source>
</evidence>
<dbReference type="InterPro" id="IPR017290">
    <property type="entry name" value="RNase_H_bac"/>
</dbReference>
<evidence type="ECO:0000313" key="11">
    <source>
        <dbReference type="Proteomes" id="UP001565200"/>
    </source>
</evidence>
<dbReference type="InterPro" id="IPR009027">
    <property type="entry name" value="Ribosomal_bL9/RNase_H1_N"/>
</dbReference>
<dbReference type="InterPro" id="IPR036397">
    <property type="entry name" value="RNaseH_sf"/>
</dbReference>
<name>A0ABV4CXZ6_9BACT</name>
<keyword evidence="8" id="KW-0460">Magnesium</keyword>
<keyword evidence="5 8" id="KW-0479">Metal-binding</keyword>
<dbReference type="SUPFAM" id="SSF55658">
    <property type="entry name" value="L9 N-domain-like"/>
    <property type="match status" value="1"/>
</dbReference>
<evidence type="ECO:0000256" key="2">
    <source>
        <dbReference type="ARBA" id="ARBA00005300"/>
    </source>
</evidence>
<keyword evidence="11" id="KW-1185">Reference proteome</keyword>
<comment type="catalytic activity">
    <reaction evidence="1 8">
        <text>Endonucleolytic cleavage to 5'-phosphomonoester.</text>
        <dbReference type="EC" id="3.1.26.4"/>
    </reaction>
</comment>
<feature type="domain" description="RNase H type-1" evidence="9">
    <location>
        <begin position="78"/>
        <end position="212"/>
    </location>
</feature>
<dbReference type="RefSeq" id="WP_148464158.1">
    <property type="nucleotide sequence ID" value="NZ_JBCLPP010000039.1"/>
</dbReference>
<evidence type="ECO:0000259" key="9">
    <source>
        <dbReference type="PROSITE" id="PS50879"/>
    </source>
</evidence>
<evidence type="ECO:0000256" key="1">
    <source>
        <dbReference type="ARBA" id="ARBA00000077"/>
    </source>
</evidence>
<dbReference type="SUPFAM" id="SSF53098">
    <property type="entry name" value="Ribonuclease H-like"/>
    <property type="match status" value="1"/>
</dbReference>
<dbReference type="PROSITE" id="PS50879">
    <property type="entry name" value="RNASE_H_1"/>
    <property type="match status" value="1"/>
</dbReference>
<protein>
    <recommendedName>
        <fullName evidence="3 8">Ribonuclease H</fullName>
        <ecNumber evidence="3 8">3.1.26.4</ecNumber>
    </recommendedName>
</protein>
<comment type="similarity">
    <text evidence="2 8">Belongs to the RNase H family.</text>
</comment>
<dbReference type="PANTHER" id="PTHR10642">
    <property type="entry name" value="RIBONUCLEASE H1"/>
    <property type="match status" value="1"/>
</dbReference>
<dbReference type="InterPro" id="IPR037056">
    <property type="entry name" value="RNase_H1_N_sf"/>
</dbReference>
<evidence type="ECO:0000256" key="5">
    <source>
        <dbReference type="ARBA" id="ARBA00022723"/>
    </source>
</evidence>
<keyword evidence="6 8" id="KW-0255">Endonuclease</keyword>
<evidence type="ECO:0000256" key="6">
    <source>
        <dbReference type="ARBA" id="ARBA00022759"/>
    </source>
</evidence>
<evidence type="ECO:0000256" key="7">
    <source>
        <dbReference type="ARBA" id="ARBA00022801"/>
    </source>
</evidence>
<dbReference type="PIRSF" id="PIRSF037839">
    <property type="entry name" value="Ribonuclease_H"/>
    <property type="match status" value="1"/>
</dbReference>
<dbReference type="InterPro" id="IPR012337">
    <property type="entry name" value="RNaseH-like_sf"/>
</dbReference>
<reference evidence="10 11" key="1">
    <citation type="submission" date="2024-03" db="EMBL/GenBank/DDBJ databases">
        <title>Mouse gut bacterial collection (mGBC) of GemPharmatech.</title>
        <authorList>
            <person name="He Y."/>
            <person name="Dong L."/>
            <person name="Wu D."/>
            <person name="Gao X."/>
            <person name="Lin Z."/>
        </authorList>
    </citation>
    <scope>NUCLEOTIDE SEQUENCE [LARGE SCALE GENOMIC DNA]</scope>
    <source>
        <strain evidence="10 11">54-13</strain>
    </source>
</reference>
<comment type="function">
    <text evidence="8">Endonuclease that specifically degrades the RNA of RNA-DNA hybrids.</text>
</comment>
<dbReference type="InterPro" id="IPR002156">
    <property type="entry name" value="RNaseH_domain"/>
</dbReference>
<dbReference type="Gene3D" id="3.30.420.10">
    <property type="entry name" value="Ribonuclease H-like superfamily/Ribonuclease H"/>
    <property type="match status" value="1"/>
</dbReference>
<dbReference type="InterPro" id="IPR011320">
    <property type="entry name" value="RNase_H1_N"/>
</dbReference>
<sequence>METRKFYVVWAGRAPGIYDSWEECEEQVRNFPGARYKAFRSQTDATAAFRGDSDSEMYALRAIASRQAPQVDYSEFPEIKLEAIAVDAACAGNPGRMEYRGVWVATGEEIFRFGPVDNGTNNIGEFLALVHALALCKQRGWNFPIYSDSVTAQAWVRNRKAKTTLADNAKTHNLLSLVRRAEAWLAKNTYVNPVIKWRTEIWGEIPADFGRK</sequence>
<keyword evidence="4 8" id="KW-0540">Nuclease</keyword>
<dbReference type="EMBL" id="JBCLPP010000039">
    <property type="protein sequence ID" value="MEY8246289.1"/>
    <property type="molecule type" value="Genomic_DNA"/>
</dbReference>
<gene>
    <name evidence="10" type="ORF">AAK873_11780</name>
</gene>
<evidence type="ECO:0000256" key="3">
    <source>
        <dbReference type="ARBA" id="ARBA00012180"/>
    </source>
</evidence>
<dbReference type="Pfam" id="PF01693">
    <property type="entry name" value="Cauli_VI"/>
    <property type="match status" value="1"/>
</dbReference>
<evidence type="ECO:0000313" key="10">
    <source>
        <dbReference type="EMBL" id="MEY8246289.1"/>
    </source>
</evidence>
<dbReference type="EC" id="3.1.26.4" evidence="3 8"/>
<dbReference type="Proteomes" id="UP001565200">
    <property type="component" value="Unassembled WGS sequence"/>
</dbReference>
<keyword evidence="7 8" id="KW-0378">Hydrolase</keyword>
<accession>A0ABV4CXZ6</accession>
<comment type="caution">
    <text evidence="10">The sequence shown here is derived from an EMBL/GenBank/DDBJ whole genome shotgun (WGS) entry which is preliminary data.</text>
</comment>